<feature type="compositionally biased region" description="Low complexity" evidence="1">
    <location>
        <begin position="29"/>
        <end position="39"/>
    </location>
</feature>
<name>A0A163T1J2_9CELL</name>
<reference evidence="2 3" key="1">
    <citation type="submission" date="2016-01" db="EMBL/GenBank/DDBJ databases">
        <title>Genome sequence of Oerskovia enterophila VJag, an agar and cellulose degrading bacterium.</title>
        <authorList>
            <person name="Poehlein A."/>
            <person name="Jag V."/>
            <person name="Bengelsdorf F."/>
            <person name="Duerre P."/>
            <person name="Daniel R."/>
        </authorList>
    </citation>
    <scope>NUCLEOTIDE SEQUENCE [LARGE SCALE GENOMIC DNA]</scope>
    <source>
        <strain evidence="2 3">VJag</strain>
    </source>
</reference>
<protein>
    <submittedName>
        <fullName evidence="2">Uncharacterized protein</fullName>
    </submittedName>
</protein>
<feature type="region of interest" description="Disordered" evidence="1">
    <location>
        <begin position="238"/>
        <end position="304"/>
    </location>
</feature>
<comment type="caution">
    <text evidence="2">The sequence shown here is derived from an EMBL/GenBank/DDBJ whole genome shotgun (WGS) entry which is preliminary data.</text>
</comment>
<organism evidence="2 3">
    <name type="scientific">Oerskovia enterophila</name>
    <dbReference type="NCBI Taxonomy" id="43678"/>
    <lineage>
        <taxon>Bacteria</taxon>
        <taxon>Bacillati</taxon>
        <taxon>Actinomycetota</taxon>
        <taxon>Actinomycetes</taxon>
        <taxon>Micrococcales</taxon>
        <taxon>Cellulomonadaceae</taxon>
        <taxon>Oerskovia</taxon>
    </lineage>
</organism>
<evidence type="ECO:0000256" key="1">
    <source>
        <dbReference type="SAM" id="MobiDB-lite"/>
    </source>
</evidence>
<evidence type="ECO:0000313" key="3">
    <source>
        <dbReference type="Proteomes" id="UP000076447"/>
    </source>
</evidence>
<sequence>MGPVPVRPLELLAERSQGGVRVRERAVRPVQAQQGQVGVHGADQLGPREVLARREHLGRVGPARLAESRASPGQGPVPRSRERRDQARARVVRAQAAGRHDDARREPCGLRDDLPDAVARPRAQVALVRVRRGARGVGECRADRRPESRGLDVRGASAARRGRSEAERHGHVTPAGVTGDGHDLVRDVLGQRAQETVRARVQHARVDQRARRRPPDRGDQVPRLARGERAVGQCERFRDGEEKAHGAIVPGPRAVGGAGHTGSLSRGDHLARRTCSRDVRGAVGRPGGAGRTPSSRPRCATMFP</sequence>
<dbReference type="STRING" id="43678.OJAG_02820"/>
<accession>A0A163T1J2</accession>
<evidence type="ECO:0000313" key="2">
    <source>
        <dbReference type="EMBL" id="KZM36990.1"/>
    </source>
</evidence>
<dbReference type="AlphaFoldDB" id="A0A163T1J2"/>
<dbReference type="EMBL" id="LRIE01000033">
    <property type="protein sequence ID" value="KZM36990.1"/>
    <property type="molecule type" value="Genomic_DNA"/>
</dbReference>
<feature type="region of interest" description="Disordered" evidence="1">
    <location>
        <begin position="29"/>
        <end position="89"/>
    </location>
</feature>
<feature type="region of interest" description="Disordered" evidence="1">
    <location>
        <begin position="141"/>
        <end position="183"/>
    </location>
</feature>
<feature type="compositionally biased region" description="Basic and acidic residues" evidence="1">
    <location>
        <begin position="141"/>
        <end position="152"/>
    </location>
</feature>
<feature type="compositionally biased region" description="Basic and acidic residues" evidence="1">
    <location>
        <begin position="204"/>
        <end position="221"/>
    </location>
</feature>
<feature type="region of interest" description="Disordered" evidence="1">
    <location>
        <begin position="198"/>
        <end position="221"/>
    </location>
</feature>
<feature type="compositionally biased region" description="Basic and acidic residues" evidence="1">
    <location>
        <begin position="266"/>
        <end position="280"/>
    </location>
</feature>
<proteinExistence type="predicted"/>
<gene>
    <name evidence="2" type="ORF">OJAG_02820</name>
</gene>
<feature type="compositionally biased region" description="Basic and acidic residues" evidence="1">
    <location>
        <begin position="79"/>
        <end position="88"/>
    </location>
</feature>
<dbReference type="Proteomes" id="UP000076447">
    <property type="component" value="Unassembled WGS sequence"/>
</dbReference>